<reference evidence="2 3" key="1">
    <citation type="submission" date="2018-08" db="EMBL/GenBank/DDBJ databases">
        <title>Complete genome sequence of JP2-74.</title>
        <authorList>
            <person name="Wu L."/>
        </authorList>
    </citation>
    <scope>NUCLEOTIDE SEQUENCE [LARGE SCALE GENOMIC DNA]</scope>
    <source>
        <strain evidence="2 3">JP2-74</strain>
    </source>
</reference>
<keyword evidence="1" id="KW-0812">Transmembrane</keyword>
<evidence type="ECO:0000256" key="1">
    <source>
        <dbReference type="SAM" id="Phobius"/>
    </source>
</evidence>
<dbReference type="KEGG" id="crz:D1345_18250"/>
<keyword evidence="3" id="KW-1185">Reference proteome</keyword>
<evidence type="ECO:0000313" key="3">
    <source>
        <dbReference type="Proteomes" id="UP000259465"/>
    </source>
</evidence>
<gene>
    <name evidence="2" type="ORF">D1345_18250</name>
</gene>
<protein>
    <submittedName>
        <fullName evidence="2">DUF2802 domain-containing protein</fullName>
    </submittedName>
</protein>
<dbReference type="Proteomes" id="UP000259465">
    <property type="component" value="Chromosome"/>
</dbReference>
<dbReference type="AlphaFoldDB" id="A0AAD0RUH1"/>
<organism evidence="2 3">
    <name type="scientific">Chromobacterium rhizoryzae</name>
    <dbReference type="NCBI Taxonomy" id="1778675"/>
    <lineage>
        <taxon>Bacteria</taxon>
        <taxon>Pseudomonadati</taxon>
        <taxon>Pseudomonadota</taxon>
        <taxon>Betaproteobacteria</taxon>
        <taxon>Neisseriales</taxon>
        <taxon>Chromobacteriaceae</taxon>
        <taxon>Chromobacterium</taxon>
    </lineage>
</organism>
<dbReference type="Pfam" id="PF10975">
    <property type="entry name" value="DUF2802"/>
    <property type="match status" value="1"/>
</dbReference>
<sequence length="127" mass="14567">MAETFPWGTKMSGTFFPYLMVVLWLMLAMAVAYVYWRVLRLETKRDSLTTMYLDQQQQQISAMQRDMSRLLSRMEQQAHGDVGLSPYNQAIEMIRQGLTASEVASRCGISRSEAELIVSLYRNSPTS</sequence>
<keyword evidence="1" id="KW-1133">Transmembrane helix</keyword>
<accession>A0AAD0RUH1</accession>
<keyword evidence="1" id="KW-0472">Membrane</keyword>
<feature type="transmembrane region" description="Helical" evidence="1">
    <location>
        <begin position="15"/>
        <end position="36"/>
    </location>
</feature>
<dbReference type="InterPro" id="IPR021244">
    <property type="entry name" value="DUF2802"/>
</dbReference>
<proteinExistence type="predicted"/>
<dbReference type="EMBL" id="CP031968">
    <property type="protein sequence ID" value="AXT47989.1"/>
    <property type="molecule type" value="Genomic_DNA"/>
</dbReference>
<name>A0AAD0RUH1_9NEIS</name>
<evidence type="ECO:0000313" key="2">
    <source>
        <dbReference type="EMBL" id="AXT47989.1"/>
    </source>
</evidence>